<accession>A0AA46TG95</accession>
<evidence type="ECO:0000256" key="1">
    <source>
        <dbReference type="ARBA" id="ARBA00006484"/>
    </source>
</evidence>
<dbReference type="KEGG" id="sgrg:L0C25_18975"/>
<name>A0AA46TG95_9ACTN</name>
<evidence type="ECO:0000313" key="4">
    <source>
        <dbReference type="Proteomes" id="UP001164390"/>
    </source>
</evidence>
<evidence type="ECO:0000313" key="3">
    <source>
        <dbReference type="EMBL" id="UYM04595.1"/>
    </source>
</evidence>
<reference evidence="3" key="1">
    <citation type="submission" date="2022-01" db="EMBL/GenBank/DDBJ databases">
        <title>Nocardioidaceae gen. sp. A5X3R13.</title>
        <authorList>
            <person name="Lopez Marin M.A."/>
            <person name="Uhlik O."/>
        </authorList>
    </citation>
    <scope>NUCLEOTIDE SEQUENCE</scope>
    <source>
        <strain evidence="3">A5X3R13</strain>
    </source>
</reference>
<organism evidence="3 4">
    <name type="scientific">Solicola gregarius</name>
    <dbReference type="NCBI Taxonomy" id="2908642"/>
    <lineage>
        <taxon>Bacteria</taxon>
        <taxon>Bacillati</taxon>
        <taxon>Actinomycetota</taxon>
        <taxon>Actinomycetes</taxon>
        <taxon>Propionibacteriales</taxon>
        <taxon>Nocardioidaceae</taxon>
        <taxon>Solicola</taxon>
    </lineage>
</organism>
<dbReference type="Proteomes" id="UP001164390">
    <property type="component" value="Chromosome"/>
</dbReference>
<evidence type="ECO:0000256" key="2">
    <source>
        <dbReference type="ARBA" id="ARBA00023002"/>
    </source>
</evidence>
<dbReference type="InterPro" id="IPR002347">
    <property type="entry name" value="SDR_fam"/>
</dbReference>
<dbReference type="PANTHER" id="PTHR43669:SF3">
    <property type="entry name" value="ALCOHOL DEHYDROGENASE, PUTATIVE (AFU_ORTHOLOGUE AFUA_3G03445)-RELATED"/>
    <property type="match status" value="1"/>
</dbReference>
<comment type="similarity">
    <text evidence="1">Belongs to the short-chain dehydrogenases/reductases (SDR) family.</text>
</comment>
<dbReference type="PRINTS" id="PR00081">
    <property type="entry name" value="GDHRDH"/>
</dbReference>
<dbReference type="InterPro" id="IPR036291">
    <property type="entry name" value="NAD(P)-bd_dom_sf"/>
</dbReference>
<gene>
    <name evidence="3" type="ORF">L0C25_18975</name>
</gene>
<dbReference type="RefSeq" id="WP_271633347.1">
    <property type="nucleotide sequence ID" value="NZ_CP094970.1"/>
</dbReference>
<dbReference type="GO" id="GO:0016491">
    <property type="term" value="F:oxidoreductase activity"/>
    <property type="evidence" value="ECO:0007669"/>
    <property type="project" value="UniProtKB-KW"/>
</dbReference>
<dbReference type="EMBL" id="CP094970">
    <property type="protein sequence ID" value="UYM04595.1"/>
    <property type="molecule type" value="Genomic_DNA"/>
</dbReference>
<dbReference type="SUPFAM" id="SSF51735">
    <property type="entry name" value="NAD(P)-binding Rossmann-fold domains"/>
    <property type="match status" value="1"/>
</dbReference>
<keyword evidence="4" id="KW-1185">Reference proteome</keyword>
<keyword evidence="2" id="KW-0560">Oxidoreductase</keyword>
<dbReference type="CDD" id="cd05233">
    <property type="entry name" value="SDR_c"/>
    <property type="match status" value="1"/>
</dbReference>
<dbReference type="Gene3D" id="3.40.50.720">
    <property type="entry name" value="NAD(P)-binding Rossmann-like Domain"/>
    <property type="match status" value="1"/>
</dbReference>
<dbReference type="PANTHER" id="PTHR43669">
    <property type="entry name" value="5-KETO-D-GLUCONATE 5-REDUCTASE"/>
    <property type="match status" value="1"/>
</dbReference>
<proteinExistence type="inferred from homology"/>
<dbReference type="Pfam" id="PF00106">
    <property type="entry name" value="adh_short"/>
    <property type="match status" value="1"/>
</dbReference>
<protein>
    <submittedName>
        <fullName evidence="3">SDR family oxidoreductase</fullName>
    </submittedName>
</protein>
<dbReference type="AlphaFoldDB" id="A0AA46TG95"/>
<sequence length="280" mass="29164">MLRRTRPELPSHAPRSAVVTGAAGGIGRAVAQRLVDLGYAVVVTDVDAGAAETTSNEIGAVDGCGYDVTDEHAATEMARRARGHAPLGLWVCNAGVGFDGTVADQDSGRIRSLVDVNLLGVLWGARATVAAMREQARDGIKGGDIAMTASLSAHGPVPGLSVYAATKAAVLSLATSMDSELRKDKIRVHAICPDGAQTALLDSMAPDGQGLNLVRSGGRLLHPDEVADALVAMVGTRRVYRTLPVRRGLVMRATSTFPAALMSLEPLARRQGARSAKRSV</sequence>